<dbReference type="KEGG" id="ccro:CMC5_030950"/>
<dbReference type="InterPro" id="IPR008271">
    <property type="entry name" value="Ser/Thr_kinase_AS"/>
</dbReference>
<evidence type="ECO:0000256" key="4">
    <source>
        <dbReference type="ARBA" id="ARBA00022840"/>
    </source>
</evidence>
<dbReference type="InterPro" id="IPR000719">
    <property type="entry name" value="Prot_kinase_dom"/>
</dbReference>
<evidence type="ECO:0000256" key="2">
    <source>
        <dbReference type="ARBA" id="ARBA00022741"/>
    </source>
</evidence>
<organism evidence="7 8">
    <name type="scientific">Chondromyces crocatus</name>
    <dbReference type="NCBI Taxonomy" id="52"/>
    <lineage>
        <taxon>Bacteria</taxon>
        <taxon>Pseudomonadati</taxon>
        <taxon>Myxococcota</taxon>
        <taxon>Polyangia</taxon>
        <taxon>Polyangiales</taxon>
        <taxon>Polyangiaceae</taxon>
        <taxon>Chondromyces</taxon>
    </lineage>
</organism>
<proteinExistence type="predicted"/>
<dbReference type="RefSeq" id="WP_050431114.1">
    <property type="nucleotide sequence ID" value="NZ_CP012159.1"/>
</dbReference>
<protein>
    <recommendedName>
        <fullName evidence="6">Protein kinase domain-containing protein</fullName>
    </recommendedName>
</protein>
<dbReference type="Gene3D" id="3.30.200.20">
    <property type="entry name" value="Phosphorylase Kinase, domain 1"/>
    <property type="match status" value="1"/>
</dbReference>
<dbReference type="Pfam" id="PF00069">
    <property type="entry name" value="Pkinase"/>
    <property type="match status" value="1"/>
</dbReference>
<dbReference type="SMART" id="SM00220">
    <property type="entry name" value="S_TKc"/>
    <property type="match status" value="1"/>
</dbReference>
<dbReference type="GO" id="GO:0004674">
    <property type="term" value="F:protein serine/threonine kinase activity"/>
    <property type="evidence" value="ECO:0007669"/>
    <property type="project" value="TreeGrafter"/>
</dbReference>
<keyword evidence="3" id="KW-0418">Kinase</keyword>
<gene>
    <name evidence="7" type="ORF">CMC5_030950</name>
</gene>
<dbReference type="EMBL" id="CP012159">
    <property type="protein sequence ID" value="AKT38948.1"/>
    <property type="molecule type" value="Genomic_DNA"/>
</dbReference>
<sequence>MDIGAGGIIGSKYRLERPLSRGGMGAVWAARHIALEQAVAIKLMEPELAQRAEFRERFNREARVVARLESPHVVQVKDFGVEDEIPYLVMELLRGEDVGRRLRRVQRLGLAETVRIAGQAAKALRCAHDGGLVHRDLKPSNLFIAHVGGEECLKILDFGIVKVTSGTLSGGVTRTGELLGTPFYMSPEQVRGDKGLDLRSDLWSLAVILFELVTGRRPFDGDNFGAVLARILVDPPPLATAWAPDLPATLDGFFARALLRDPGERFQSAMELAMAFRAAVEVNPRDAAFSVSQLPMSWPSLPPGPATPSSIQAGAASILPGPGREGTPSAVAMPVDQRSTVQRWALVLGALAVGSGLTAGLLFSLRAIEQEEEGMAAREGRQKASATVNAAVLGASSGAVAPGDAPAGEGENDSLPAVHGSPEEAPAEAMVLGSPTASAASPRTTPRSTASVPIKAPGRVHPPTSLPGAERKPAGGPSLGPSVAPSPSAGVGSGEIRDPWENRR</sequence>
<evidence type="ECO:0000259" key="6">
    <source>
        <dbReference type="PROSITE" id="PS50011"/>
    </source>
</evidence>
<evidence type="ECO:0000313" key="8">
    <source>
        <dbReference type="Proteomes" id="UP000067626"/>
    </source>
</evidence>
<evidence type="ECO:0000256" key="5">
    <source>
        <dbReference type="SAM" id="MobiDB-lite"/>
    </source>
</evidence>
<feature type="region of interest" description="Disordered" evidence="5">
    <location>
        <begin position="399"/>
        <end position="504"/>
    </location>
</feature>
<dbReference type="AlphaFoldDB" id="A0A0K1EEE2"/>
<evidence type="ECO:0000256" key="1">
    <source>
        <dbReference type="ARBA" id="ARBA00022679"/>
    </source>
</evidence>
<evidence type="ECO:0000256" key="3">
    <source>
        <dbReference type="ARBA" id="ARBA00022777"/>
    </source>
</evidence>
<feature type="compositionally biased region" description="Polar residues" evidence="5">
    <location>
        <begin position="435"/>
        <end position="451"/>
    </location>
</feature>
<reference evidence="7 8" key="1">
    <citation type="submission" date="2015-07" db="EMBL/GenBank/DDBJ databases">
        <title>Genome analysis of myxobacterium Chondromyces crocatus Cm c5 reveals a high potential for natural compound synthesis and the genetic basis for the loss of fruiting body formation.</title>
        <authorList>
            <person name="Zaburannyi N."/>
            <person name="Bunk B."/>
            <person name="Maier J."/>
            <person name="Overmann J."/>
            <person name="Mueller R."/>
        </authorList>
    </citation>
    <scope>NUCLEOTIDE SEQUENCE [LARGE SCALE GENOMIC DNA]</scope>
    <source>
        <strain evidence="7 8">Cm c5</strain>
    </source>
</reference>
<dbReference type="SUPFAM" id="SSF56112">
    <property type="entry name" value="Protein kinase-like (PK-like)"/>
    <property type="match status" value="1"/>
</dbReference>
<dbReference type="PROSITE" id="PS50011">
    <property type="entry name" value="PROTEIN_KINASE_DOM"/>
    <property type="match status" value="1"/>
</dbReference>
<accession>A0A0K1EEE2</accession>
<feature type="domain" description="Protein kinase" evidence="6">
    <location>
        <begin position="13"/>
        <end position="277"/>
    </location>
</feature>
<dbReference type="CDD" id="cd14014">
    <property type="entry name" value="STKc_PknB_like"/>
    <property type="match status" value="1"/>
</dbReference>
<dbReference type="PANTHER" id="PTHR43289">
    <property type="entry name" value="MITOGEN-ACTIVATED PROTEIN KINASE KINASE KINASE 20-RELATED"/>
    <property type="match status" value="1"/>
</dbReference>
<dbReference type="OrthoDB" id="5496544at2"/>
<dbReference type="PANTHER" id="PTHR43289:SF6">
    <property type="entry name" value="SERINE_THREONINE-PROTEIN KINASE NEKL-3"/>
    <property type="match status" value="1"/>
</dbReference>
<keyword evidence="2" id="KW-0547">Nucleotide-binding</keyword>
<name>A0A0K1EEE2_CHOCO</name>
<evidence type="ECO:0000313" key="7">
    <source>
        <dbReference type="EMBL" id="AKT38948.1"/>
    </source>
</evidence>
<dbReference type="InterPro" id="IPR011009">
    <property type="entry name" value="Kinase-like_dom_sf"/>
</dbReference>
<feature type="compositionally biased region" description="Basic and acidic residues" evidence="5">
    <location>
        <begin position="495"/>
        <end position="504"/>
    </location>
</feature>
<dbReference type="PROSITE" id="PS00108">
    <property type="entry name" value="PROTEIN_KINASE_ST"/>
    <property type="match status" value="1"/>
</dbReference>
<dbReference type="Gene3D" id="1.10.510.10">
    <property type="entry name" value="Transferase(Phosphotransferase) domain 1"/>
    <property type="match status" value="1"/>
</dbReference>
<keyword evidence="8" id="KW-1185">Reference proteome</keyword>
<keyword evidence="4" id="KW-0067">ATP-binding</keyword>
<dbReference type="GO" id="GO:0005524">
    <property type="term" value="F:ATP binding"/>
    <property type="evidence" value="ECO:0007669"/>
    <property type="project" value="UniProtKB-KW"/>
</dbReference>
<dbReference type="STRING" id="52.CMC5_030950"/>
<dbReference type="Proteomes" id="UP000067626">
    <property type="component" value="Chromosome"/>
</dbReference>
<keyword evidence="1" id="KW-0808">Transferase</keyword>